<gene>
    <name evidence="6" type="ORF">A4X09_0g4771</name>
</gene>
<feature type="transmembrane region" description="Helical" evidence="5">
    <location>
        <begin position="288"/>
        <end position="309"/>
    </location>
</feature>
<keyword evidence="7" id="KW-1185">Reference proteome</keyword>
<proteinExistence type="predicted"/>
<keyword evidence="3 5" id="KW-1133">Transmembrane helix</keyword>
<evidence type="ECO:0000313" key="6">
    <source>
        <dbReference type="EMBL" id="KAE8267575.1"/>
    </source>
</evidence>
<evidence type="ECO:0000256" key="1">
    <source>
        <dbReference type="ARBA" id="ARBA00004141"/>
    </source>
</evidence>
<sequence>MTYPASIAQLVLSFHHHLAIPPLAHLDLYQLRTQRATLNKMFALRPIINSGTSCVATSAMRTTSFTPIKSSVRAYNNNPSSGSTLRMLQTARFSSSSSTNSASAAVSRFTPKQHQPRASSSFFTAFTPTASQARPVVSTLGLRLGATGSSFGLAARRMISTGGPQPGTTVVRGANLAETFSRPENRRSLLINIGLIAGTALAASLFFNRETREVPLDLYSKDYLNSAFRYLAGGLTMTGITALSLHRSGFSYRLMAMNPWVVMIGGLALSIGGMIGAQSFEPGSPAKYLSWFVFNAAQGAVLAPIFFFNPALLARAGLYTAGVVGSLCYVGATARDGQFLYLGGPLLAGVTVVALSSLSPLVLPATAVRTLAATEAISLYGGLAVFSGFVLYDTQKILNHAKMAQRGLIRPDPLRESIGLELDVINM</sequence>
<comment type="subcellular location">
    <subcellularLocation>
        <location evidence="1">Membrane</location>
        <topology evidence="1">Multi-pass membrane protein</topology>
    </subcellularLocation>
</comment>
<evidence type="ECO:0000256" key="3">
    <source>
        <dbReference type="ARBA" id="ARBA00022989"/>
    </source>
</evidence>
<evidence type="ECO:0008006" key="8">
    <source>
        <dbReference type="Google" id="ProtNLM"/>
    </source>
</evidence>
<keyword evidence="2 5" id="KW-0812">Transmembrane</keyword>
<dbReference type="Proteomes" id="UP000078113">
    <property type="component" value="Unassembled WGS sequence"/>
</dbReference>
<feature type="transmembrane region" description="Helical" evidence="5">
    <location>
        <begin position="189"/>
        <end position="207"/>
    </location>
</feature>
<comment type="caution">
    <text evidence="6">The sequence shown here is derived from an EMBL/GenBank/DDBJ whole genome shotgun (WGS) entry which is preliminary data.</text>
</comment>
<feature type="transmembrane region" description="Helical" evidence="5">
    <location>
        <begin position="227"/>
        <end position="245"/>
    </location>
</feature>
<name>A0A8X7N881_9BASI</name>
<dbReference type="EMBL" id="LWDG02000215">
    <property type="protein sequence ID" value="KAE8267575.1"/>
    <property type="molecule type" value="Genomic_DNA"/>
</dbReference>
<organism evidence="6 7">
    <name type="scientific">Tilletia walkeri</name>
    <dbReference type="NCBI Taxonomy" id="117179"/>
    <lineage>
        <taxon>Eukaryota</taxon>
        <taxon>Fungi</taxon>
        <taxon>Dikarya</taxon>
        <taxon>Basidiomycota</taxon>
        <taxon>Ustilaginomycotina</taxon>
        <taxon>Exobasidiomycetes</taxon>
        <taxon>Tilletiales</taxon>
        <taxon>Tilletiaceae</taxon>
        <taxon>Tilletia</taxon>
    </lineage>
</organism>
<feature type="transmembrane region" description="Helical" evidence="5">
    <location>
        <begin position="257"/>
        <end position="276"/>
    </location>
</feature>
<dbReference type="InterPro" id="IPR006214">
    <property type="entry name" value="Bax_inhibitor_1-related"/>
</dbReference>
<dbReference type="GO" id="GO:0005743">
    <property type="term" value="C:mitochondrial inner membrane"/>
    <property type="evidence" value="ECO:0007669"/>
    <property type="project" value="TreeGrafter"/>
</dbReference>
<feature type="transmembrane region" description="Helical" evidence="5">
    <location>
        <begin position="340"/>
        <end position="363"/>
    </location>
</feature>
<protein>
    <recommendedName>
        <fullName evidence="8">Growth hormone-inducible transmembrane protein</fullName>
    </recommendedName>
</protein>
<dbReference type="Pfam" id="PF01027">
    <property type="entry name" value="Bax1-I"/>
    <property type="match status" value="1"/>
</dbReference>
<dbReference type="AlphaFoldDB" id="A0A8X7N881"/>
<reference evidence="6" key="1">
    <citation type="submission" date="2016-04" db="EMBL/GenBank/DDBJ databases">
        <authorList>
            <person name="Nguyen H.D."/>
            <person name="Samba Siva P."/>
            <person name="Cullis J."/>
            <person name="Levesque C.A."/>
            <person name="Hambleton S."/>
        </authorList>
    </citation>
    <scope>NUCLEOTIDE SEQUENCE</scope>
    <source>
        <strain evidence="6">DAOMC 236422</strain>
    </source>
</reference>
<dbReference type="PANTHER" id="PTHR23291:SF112">
    <property type="entry name" value="GROWTH HORMONE-INDUCIBLE TRANSMEMBRANE PROTEIN"/>
    <property type="match status" value="1"/>
</dbReference>
<evidence type="ECO:0000256" key="4">
    <source>
        <dbReference type="ARBA" id="ARBA00023136"/>
    </source>
</evidence>
<evidence type="ECO:0000256" key="5">
    <source>
        <dbReference type="SAM" id="Phobius"/>
    </source>
</evidence>
<accession>A0A8X7N881</accession>
<dbReference type="PANTHER" id="PTHR23291">
    <property type="entry name" value="BAX INHIBITOR-RELATED"/>
    <property type="match status" value="1"/>
</dbReference>
<evidence type="ECO:0000256" key="2">
    <source>
        <dbReference type="ARBA" id="ARBA00022692"/>
    </source>
</evidence>
<evidence type="ECO:0000313" key="7">
    <source>
        <dbReference type="Proteomes" id="UP000078113"/>
    </source>
</evidence>
<keyword evidence="4 5" id="KW-0472">Membrane</keyword>
<feature type="transmembrane region" description="Helical" evidence="5">
    <location>
        <begin position="370"/>
        <end position="392"/>
    </location>
</feature>
<reference evidence="6" key="2">
    <citation type="journal article" date="2019" name="IMA Fungus">
        <title>Genome sequencing and comparison of five Tilletia species to identify candidate genes for the detection of regulated species infecting wheat.</title>
        <authorList>
            <person name="Nguyen H.D.T."/>
            <person name="Sultana T."/>
            <person name="Kesanakurti P."/>
            <person name="Hambleton S."/>
        </authorList>
    </citation>
    <scope>NUCLEOTIDE SEQUENCE</scope>
    <source>
        <strain evidence="6">DAOMC 236422</strain>
    </source>
</reference>